<protein>
    <submittedName>
        <fullName evidence="12">Maltose permease</fullName>
    </submittedName>
</protein>
<feature type="transmembrane region" description="Helical" evidence="10">
    <location>
        <begin position="108"/>
        <end position="128"/>
    </location>
</feature>
<comment type="subcellular location">
    <subcellularLocation>
        <location evidence="1">Membrane</location>
        <topology evidence="1">Multi-pass membrane protein</topology>
    </subcellularLocation>
</comment>
<evidence type="ECO:0000256" key="10">
    <source>
        <dbReference type="SAM" id="Phobius"/>
    </source>
</evidence>
<feature type="transmembrane region" description="Helical" evidence="10">
    <location>
        <begin position="224"/>
        <end position="245"/>
    </location>
</feature>
<sequence>MTSKSDNDIDPASTEVEYASPEAGPKDASSLARLAAQQEHHLSFLEAVRRYPKAVLWSVLLSSSIIMEGYDIVLIQSFFAQPSFRDKYGEYDPGTDSHQITAPWQNGLSNAVSIGTIIGAFANGYFVHKFGYRKVLLTSLVFISAFIFISFFSPSLPVLLVGQFLCGIPWGMFATMAPAYASEVCPLALRGYLTVYVNLCWAFGQLISAGVQSGFSGRSGQWSYRIPFAIQWAWPVLLFPILWFAPESPWHYVRAGKYEKAEASVDRLGSAMQRAHTKETVAMMIRTNEIEKSIDDGTSYLDCFRGIDLRRTEIACMAFAAQPFCGSAMGGTPTYFFLQAGLPESISFRMSVGGLGIASVGTILAWFLMRLYGRRTLYLWGLGLLAAILCTVGFCSVGSDSTGSNYAQAGLMIAWLGVYYTTVGPICYAVITEVSSTRLRNKSVCLSRIAYYIAQIVCNSINPEMLNPTAGNWRGKTGFFWGGSSAVFFLWTFFRLPETRGKTFEELDILFANGVGARRFADCEVDAYVEGADAVRNHE</sequence>
<dbReference type="PROSITE" id="PS00217">
    <property type="entry name" value="SUGAR_TRANSPORT_2"/>
    <property type="match status" value="1"/>
</dbReference>
<feature type="transmembrane region" description="Helical" evidence="10">
    <location>
        <begin position="158"/>
        <end position="181"/>
    </location>
</feature>
<feature type="transmembrane region" description="Helical" evidence="10">
    <location>
        <begin position="478"/>
        <end position="494"/>
    </location>
</feature>
<dbReference type="InterPro" id="IPR036259">
    <property type="entry name" value="MFS_trans_sf"/>
</dbReference>
<feature type="transmembrane region" description="Helical" evidence="10">
    <location>
        <begin position="135"/>
        <end position="152"/>
    </location>
</feature>
<evidence type="ECO:0000256" key="7">
    <source>
        <dbReference type="ARBA" id="ARBA00023136"/>
    </source>
</evidence>
<keyword evidence="3 8" id="KW-0813">Transport</keyword>
<feature type="domain" description="Major facilitator superfamily (MFS) profile" evidence="11">
    <location>
        <begin position="57"/>
        <end position="500"/>
    </location>
</feature>
<dbReference type="PROSITE" id="PS50850">
    <property type="entry name" value="MFS"/>
    <property type="match status" value="1"/>
</dbReference>
<keyword evidence="7 10" id="KW-0472">Membrane</keyword>
<feature type="transmembrane region" description="Helical" evidence="10">
    <location>
        <begin position="54"/>
        <end position="79"/>
    </location>
</feature>
<evidence type="ECO:0000256" key="9">
    <source>
        <dbReference type="SAM" id="MobiDB-lite"/>
    </source>
</evidence>
<accession>A0A167PSQ9</accession>
<evidence type="ECO:0000256" key="8">
    <source>
        <dbReference type="RuleBase" id="RU003346"/>
    </source>
</evidence>
<dbReference type="InterPro" id="IPR020846">
    <property type="entry name" value="MFS_dom"/>
</dbReference>
<feature type="transmembrane region" description="Helical" evidence="10">
    <location>
        <begin position="411"/>
        <end position="431"/>
    </location>
</feature>
<evidence type="ECO:0000256" key="6">
    <source>
        <dbReference type="ARBA" id="ARBA00022989"/>
    </source>
</evidence>
<dbReference type="InterPro" id="IPR003663">
    <property type="entry name" value="Sugar/inositol_transpt"/>
</dbReference>
<comment type="similarity">
    <text evidence="2 8">Belongs to the major facilitator superfamily. Sugar transporter (TC 2.A.1.1) family.</text>
</comment>
<dbReference type="PhylomeDB" id="A0A167PSQ9"/>
<dbReference type="InterPro" id="IPR005829">
    <property type="entry name" value="Sugar_transporter_CS"/>
</dbReference>
<dbReference type="InterPro" id="IPR005828">
    <property type="entry name" value="MFS_sugar_transport-like"/>
</dbReference>
<evidence type="ECO:0000256" key="3">
    <source>
        <dbReference type="ARBA" id="ARBA00022448"/>
    </source>
</evidence>
<evidence type="ECO:0000313" key="12">
    <source>
        <dbReference type="EMBL" id="KZN83762.1"/>
    </source>
</evidence>
<keyword evidence="5 10" id="KW-0812">Transmembrane</keyword>
<dbReference type="EMBL" id="CM002801">
    <property type="protein sequence ID" value="KZN83762.1"/>
    <property type="molecule type" value="Genomic_DNA"/>
</dbReference>
<dbReference type="PANTHER" id="PTHR48022:SF83">
    <property type="entry name" value="MAJOR FACILITATOR SUPERFAMILY (MFS) PROFILE DOMAIN-CONTAINING PROTEIN"/>
    <property type="match status" value="1"/>
</dbReference>
<evidence type="ECO:0000256" key="4">
    <source>
        <dbReference type="ARBA" id="ARBA00022597"/>
    </source>
</evidence>
<organism evidence="12">
    <name type="scientific">Penicillium chrysogenum</name>
    <name type="common">Penicillium notatum</name>
    <dbReference type="NCBI Taxonomy" id="5076"/>
    <lineage>
        <taxon>Eukaryota</taxon>
        <taxon>Fungi</taxon>
        <taxon>Dikarya</taxon>
        <taxon>Ascomycota</taxon>
        <taxon>Pezizomycotina</taxon>
        <taxon>Eurotiomycetes</taxon>
        <taxon>Eurotiomycetidae</taxon>
        <taxon>Eurotiales</taxon>
        <taxon>Aspergillaceae</taxon>
        <taxon>Penicillium</taxon>
        <taxon>Penicillium chrysogenum species complex</taxon>
    </lineage>
</organism>
<dbReference type="InterPro" id="IPR050360">
    <property type="entry name" value="MFS_Sugar_Transporters"/>
</dbReference>
<evidence type="ECO:0000256" key="5">
    <source>
        <dbReference type="ARBA" id="ARBA00022692"/>
    </source>
</evidence>
<name>A0A167PSQ9_PENCH</name>
<proteinExistence type="inferred from homology"/>
<gene>
    <name evidence="12" type="ORF">EN45_108700</name>
</gene>
<reference evidence="12" key="1">
    <citation type="journal article" date="2014" name="Genome Announc.">
        <title>Complete sequencing and chromosome-scale genome assembly of the industrial progenitor strain P2niaD18 from the penicillin producer Penicillium chrysogenum.</title>
        <authorList>
            <person name="Specht T."/>
            <person name="Dahlmann T.A."/>
            <person name="Zadra I."/>
            <person name="Kurnsteiner H."/>
            <person name="Kuck U."/>
        </authorList>
    </citation>
    <scope>NUCLEOTIDE SEQUENCE [LARGE SCALE GENOMIC DNA]</scope>
    <source>
        <strain evidence="12">P2niaD18</strain>
    </source>
</reference>
<feature type="transmembrane region" description="Helical" evidence="10">
    <location>
        <begin position="443"/>
        <end position="462"/>
    </location>
</feature>
<feature type="region of interest" description="Disordered" evidence="9">
    <location>
        <begin position="1"/>
        <end position="25"/>
    </location>
</feature>
<dbReference type="GO" id="GO:0016020">
    <property type="term" value="C:membrane"/>
    <property type="evidence" value="ECO:0007669"/>
    <property type="project" value="UniProtKB-SubCell"/>
</dbReference>
<dbReference type="FunFam" id="1.20.1250.20:FF:000254">
    <property type="entry name" value="MAL31p Maltose permease"/>
    <property type="match status" value="1"/>
</dbReference>
<evidence type="ECO:0000256" key="1">
    <source>
        <dbReference type="ARBA" id="ARBA00004141"/>
    </source>
</evidence>
<keyword evidence="4" id="KW-0762">Sugar transport</keyword>
<feature type="transmembrane region" description="Helical" evidence="10">
    <location>
        <begin position="350"/>
        <end position="369"/>
    </location>
</feature>
<dbReference type="Proteomes" id="UP000076449">
    <property type="component" value="Chromosome IV"/>
</dbReference>
<dbReference type="NCBIfam" id="TIGR00879">
    <property type="entry name" value="SP"/>
    <property type="match status" value="1"/>
</dbReference>
<dbReference type="SUPFAM" id="SSF103473">
    <property type="entry name" value="MFS general substrate transporter"/>
    <property type="match status" value="1"/>
</dbReference>
<dbReference type="Gene3D" id="1.20.1250.20">
    <property type="entry name" value="MFS general substrate transporter like domains"/>
    <property type="match status" value="1"/>
</dbReference>
<keyword evidence="6 10" id="KW-1133">Transmembrane helix</keyword>
<feature type="transmembrane region" description="Helical" evidence="10">
    <location>
        <begin position="376"/>
        <end position="399"/>
    </location>
</feature>
<dbReference type="Pfam" id="PF00083">
    <property type="entry name" value="Sugar_tr"/>
    <property type="match status" value="1"/>
</dbReference>
<evidence type="ECO:0000256" key="2">
    <source>
        <dbReference type="ARBA" id="ARBA00010992"/>
    </source>
</evidence>
<dbReference type="GO" id="GO:0005351">
    <property type="term" value="F:carbohydrate:proton symporter activity"/>
    <property type="evidence" value="ECO:0007669"/>
    <property type="project" value="TreeGrafter"/>
</dbReference>
<dbReference type="AlphaFoldDB" id="A0A167PSQ9"/>
<evidence type="ECO:0000259" key="11">
    <source>
        <dbReference type="PROSITE" id="PS50850"/>
    </source>
</evidence>
<feature type="transmembrane region" description="Helical" evidence="10">
    <location>
        <begin position="193"/>
        <end position="212"/>
    </location>
</feature>
<dbReference type="PANTHER" id="PTHR48022">
    <property type="entry name" value="PLASTIDIC GLUCOSE TRANSPORTER 4"/>
    <property type="match status" value="1"/>
</dbReference>
<feature type="transmembrane region" description="Helical" evidence="10">
    <location>
        <begin position="314"/>
        <end position="338"/>
    </location>
</feature>